<dbReference type="Gene3D" id="1.25.40.10">
    <property type="entry name" value="Tetratricopeptide repeat domain"/>
    <property type="match status" value="3"/>
</dbReference>
<dbReference type="GO" id="GO:0009451">
    <property type="term" value="P:RNA modification"/>
    <property type="evidence" value="ECO:0007669"/>
    <property type="project" value="InterPro"/>
</dbReference>
<proteinExistence type="predicted"/>
<reference evidence="4" key="1">
    <citation type="submission" date="2019-07" db="EMBL/GenBank/DDBJ databases">
        <title>De Novo Assembly of kiwifruit Actinidia rufa.</title>
        <authorList>
            <person name="Sugita-Konishi S."/>
            <person name="Sato K."/>
            <person name="Mori E."/>
            <person name="Abe Y."/>
            <person name="Kisaki G."/>
            <person name="Hamano K."/>
            <person name="Suezawa K."/>
            <person name="Otani M."/>
            <person name="Fukuda T."/>
            <person name="Manabe T."/>
            <person name="Gomi K."/>
            <person name="Tabuchi M."/>
            <person name="Akimitsu K."/>
            <person name="Kataoka I."/>
        </authorList>
    </citation>
    <scope>NUCLEOTIDE SEQUENCE [LARGE SCALE GENOMIC DNA]</scope>
    <source>
        <strain evidence="4">cv. Fuchu</strain>
    </source>
</reference>
<evidence type="ECO:0000256" key="1">
    <source>
        <dbReference type="ARBA" id="ARBA00022737"/>
    </source>
</evidence>
<name>A0A7J0DUT7_9ERIC</name>
<dbReference type="Pfam" id="PF01535">
    <property type="entry name" value="PPR"/>
    <property type="match status" value="6"/>
</dbReference>
<dbReference type="InterPro" id="IPR046848">
    <property type="entry name" value="E_motif"/>
</dbReference>
<dbReference type="NCBIfam" id="TIGR00756">
    <property type="entry name" value="PPR"/>
    <property type="match status" value="5"/>
</dbReference>
<dbReference type="InterPro" id="IPR002885">
    <property type="entry name" value="PPR_rpt"/>
</dbReference>
<organism evidence="3 4">
    <name type="scientific">Actinidia rufa</name>
    <dbReference type="NCBI Taxonomy" id="165716"/>
    <lineage>
        <taxon>Eukaryota</taxon>
        <taxon>Viridiplantae</taxon>
        <taxon>Streptophyta</taxon>
        <taxon>Embryophyta</taxon>
        <taxon>Tracheophyta</taxon>
        <taxon>Spermatophyta</taxon>
        <taxon>Magnoliopsida</taxon>
        <taxon>eudicotyledons</taxon>
        <taxon>Gunneridae</taxon>
        <taxon>Pentapetalae</taxon>
        <taxon>asterids</taxon>
        <taxon>Ericales</taxon>
        <taxon>Actinidiaceae</taxon>
        <taxon>Actinidia</taxon>
    </lineage>
</organism>
<keyword evidence="1" id="KW-0677">Repeat</keyword>
<dbReference type="EMBL" id="BJWL01000394">
    <property type="protein sequence ID" value="GFS42132.1"/>
    <property type="molecule type" value="Genomic_DNA"/>
</dbReference>
<dbReference type="AlphaFoldDB" id="A0A7J0DUT7"/>
<feature type="repeat" description="PPR" evidence="2">
    <location>
        <begin position="174"/>
        <end position="208"/>
    </location>
</feature>
<dbReference type="Pfam" id="PF13041">
    <property type="entry name" value="PPR_2"/>
    <property type="match status" value="1"/>
</dbReference>
<dbReference type="FunFam" id="1.25.40.10:FF:000184">
    <property type="entry name" value="Pentatricopeptide repeat-containing protein, chloroplastic"/>
    <property type="match status" value="1"/>
</dbReference>
<sequence>MPFLFLLNSKHHFSSLSNLLQGRISHSHLLQIHAQILRVNAHQDNLITTRLIGHYPSQFALRVLHQLQAPNIFPFNAVIRVLAEEGLYSDAFSVFKRLKSHSLSPNGLTFSFLFKACFRAGDANCVKQIHTHVVKTRWVHDSFVCNGLLAVYARGVKDLVSARKVFDEMPDRSMVCCWTSLITGYAKLGQSEDVLRLLLSMVKEGLRPEDDTMVGVLSVCSNLCITEIEYWVRTLSEFIDHVDSKNMGFDSVNTVLVYLYGKWGKIDRSRERFEQITDLGKRSVLPWNSMLNSYAQNAAPLKALSLFGLMMKNHSCRPNHITVVSVLSACAQTGDLERGMWVHEYLKSEGRKGILALNKNVATALIDMYSKCGSLAKAIQVFNQMVTKDVIAINAMIMGLAINGEGEDALRLFSKVQEYRLHPNSGTFLGVLCACSHSGVLETGRQIFLDMSQSFFIRPKLEHYACYVDLLARMGHVEEALEVVNSMPFEPNDFVWGALLGGCLLHNRLELAQHISKMLVKVDPQNSAGYVMLSNAFAIDTRWVDVSGMRWFMREKGVKKQPGCSWISIEGIVHEFLVGSLSHPQTDRIYHTLDGLVKEMKLTIP</sequence>
<dbReference type="GO" id="GO:0003723">
    <property type="term" value="F:RNA binding"/>
    <property type="evidence" value="ECO:0007669"/>
    <property type="project" value="InterPro"/>
</dbReference>
<evidence type="ECO:0000256" key="2">
    <source>
        <dbReference type="PROSITE-ProRule" id="PRU00708"/>
    </source>
</evidence>
<feature type="repeat" description="PPR" evidence="2">
    <location>
        <begin position="71"/>
        <end position="105"/>
    </location>
</feature>
<accession>A0A7J0DUT7</accession>
<dbReference type="PROSITE" id="PS51375">
    <property type="entry name" value="PPR"/>
    <property type="match status" value="4"/>
</dbReference>
<dbReference type="InterPro" id="IPR046960">
    <property type="entry name" value="PPR_At4g14850-like_plant"/>
</dbReference>
<protein>
    <submittedName>
        <fullName evidence="3">Pentatricopeptide repeat (PPR) superfamily protein</fullName>
    </submittedName>
</protein>
<evidence type="ECO:0000313" key="3">
    <source>
        <dbReference type="EMBL" id="GFS42132.1"/>
    </source>
</evidence>
<dbReference type="PANTHER" id="PTHR47926">
    <property type="entry name" value="PENTATRICOPEPTIDE REPEAT-CONTAINING PROTEIN"/>
    <property type="match status" value="1"/>
</dbReference>
<comment type="caution">
    <text evidence="3">The sequence shown here is derived from an EMBL/GenBank/DDBJ whole genome shotgun (WGS) entry which is preliminary data.</text>
</comment>
<feature type="repeat" description="PPR" evidence="2">
    <location>
        <begin position="389"/>
        <end position="423"/>
    </location>
</feature>
<dbReference type="Pfam" id="PF20431">
    <property type="entry name" value="E_motif"/>
    <property type="match status" value="1"/>
</dbReference>
<keyword evidence="4" id="KW-1185">Reference proteome</keyword>
<dbReference type="OrthoDB" id="1865464at2759"/>
<dbReference type="PANTHER" id="PTHR47926:SF436">
    <property type="entry name" value="PENTATRICOPEPTIDE REPEAT-CONTAINING PROTEIN ELI1, CHLOROPLASTIC-LIKE ISOFORM X2"/>
    <property type="match status" value="1"/>
</dbReference>
<gene>
    <name evidence="3" type="ORF">Acr_00g0078220</name>
</gene>
<evidence type="ECO:0000313" key="4">
    <source>
        <dbReference type="Proteomes" id="UP000585474"/>
    </source>
</evidence>
<feature type="repeat" description="PPR" evidence="2">
    <location>
        <begin position="283"/>
        <end position="318"/>
    </location>
</feature>
<dbReference type="InterPro" id="IPR011990">
    <property type="entry name" value="TPR-like_helical_dom_sf"/>
</dbReference>
<dbReference type="FunFam" id="1.25.40.10:FF:000344">
    <property type="entry name" value="Pentatricopeptide repeat-containing protein"/>
    <property type="match status" value="1"/>
</dbReference>
<dbReference type="Proteomes" id="UP000585474">
    <property type="component" value="Unassembled WGS sequence"/>
</dbReference>